<dbReference type="HOGENOM" id="CLU_3054042_0_0_1"/>
<dbReference type="PaxDb" id="4081-Solyc11g019940.1.1"/>
<dbReference type="EnsemblPlants" id="Solyc11g019940.1.1">
    <property type="protein sequence ID" value="Solyc11g019940.1.1"/>
    <property type="gene ID" value="Solyc11g019940.1"/>
</dbReference>
<accession>K4D6U7</accession>
<reference evidence="1" key="1">
    <citation type="journal article" date="2012" name="Nature">
        <title>The tomato genome sequence provides insights into fleshy fruit evolution.</title>
        <authorList>
            <consortium name="Tomato Genome Consortium"/>
        </authorList>
    </citation>
    <scope>NUCLEOTIDE SEQUENCE [LARGE SCALE GENOMIC DNA]</scope>
    <source>
        <strain evidence="1">cv. Heinz 1706</strain>
    </source>
</reference>
<evidence type="ECO:0000313" key="2">
    <source>
        <dbReference type="Proteomes" id="UP000004994"/>
    </source>
</evidence>
<reference evidence="1" key="2">
    <citation type="submission" date="2015-06" db="UniProtKB">
        <authorList>
            <consortium name="EnsemblPlants"/>
        </authorList>
    </citation>
    <scope>IDENTIFICATION</scope>
    <source>
        <strain evidence="1">cv. Heinz 1706</strain>
    </source>
</reference>
<keyword evidence="2" id="KW-1185">Reference proteome</keyword>
<name>K4D6U7_SOLLC</name>
<proteinExistence type="predicted"/>
<dbReference type="AlphaFoldDB" id="K4D6U7"/>
<organism evidence="1">
    <name type="scientific">Solanum lycopersicum</name>
    <name type="common">Tomato</name>
    <name type="synonym">Lycopersicon esculentum</name>
    <dbReference type="NCBI Taxonomy" id="4081"/>
    <lineage>
        <taxon>Eukaryota</taxon>
        <taxon>Viridiplantae</taxon>
        <taxon>Streptophyta</taxon>
        <taxon>Embryophyta</taxon>
        <taxon>Tracheophyta</taxon>
        <taxon>Spermatophyta</taxon>
        <taxon>Magnoliopsida</taxon>
        <taxon>eudicotyledons</taxon>
        <taxon>Gunneridae</taxon>
        <taxon>Pentapetalae</taxon>
        <taxon>asterids</taxon>
        <taxon>lamiids</taxon>
        <taxon>Solanales</taxon>
        <taxon>Solanaceae</taxon>
        <taxon>Solanoideae</taxon>
        <taxon>Solaneae</taxon>
        <taxon>Solanum</taxon>
        <taxon>Solanum subgen. Lycopersicon</taxon>
    </lineage>
</organism>
<dbReference type="Gramene" id="Solyc11g019940.1.1">
    <property type="protein sequence ID" value="Solyc11g019940.1.1"/>
    <property type="gene ID" value="Solyc11g019940.1"/>
</dbReference>
<protein>
    <submittedName>
        <fullName evidence="1">Uncharacterized protein</fullName>
    </submittedName>
</protein>
<dbReference type="InParanoid" id="K4D6U7"/>
<evidence type="ECO:0000313" key="1">
    <source>
        <dbReference type="EnsemblPlants" id="Solyc11g019940.1.1"/>
    </source>
</evidence>
<sequence>MDRLLYEGRKRDGNGEDRGGVKWMFMGSTESNNSFLGRHFFGSLILGDHESWIM</sequence>
<dbReference type="Proteomes" id="UP000004994">
    <property type="component" value="Chromosome 11"/>
</dbReference>